<evidence type="ECO:0000256" key="6">
    <source>
        <dbReference type="ARBA" id="ARBA00022842"/>
    </source>
</evidence>
<keyword evidence="2" id="KW-1277">Toxin-antitoxin system</keyword>
<evidence type="ECO:0000256" key="3">
    <source>
        <dbReference type="ARBA" id="ARBA00022722"/>
    </source>
</evidence>
<dbReference type="InterPro" id="IPR050556">
    <property type="entry name" value="Type_II_TA_system_RNase"/>
</dbReference>
<evidence type="ECO:0000313" key="10">
    <source>
        <dbReference type="Proteomes" id="UP001301728"/>
    </source>
</evidence>
<dbReference type="EMBL" id="JAYGHT010000142">
    <property type="protein sequence ID" value="MEA5521966.1"/>
    <property type="molecule type" value="Genomic_DNA"/>
</dbReference>
<dbReference type="Gene3D" id="3.40.50.1010">
    <property type="entry name" value="5'-nuclease"/>
    <property type="match status" value="1"/>
</dbReference>
<dbReference type="InterPro" id="IPR002716">
    <property type="entry name" value="PIN_dom"/>
</dbReference>
<dbReference type="InterPro" id="IPR029060">
    <property type="entry name" value="PIN-like_dom_sf"/>
</dbReference>
<dbReference type="Pfam" id="PF01850">
    <property type="entry name" value="PIN"/>
    <property type="match status" value="1"/>
</dbReference>
<dbReference type="PANTHER" id="PTHR33653:SF1">
    <property type="entry name" value="RIBONUCLEASE VAPC2"/>
    <property type="match status" value="1"/>
</dbReference>
<proteinExistence type="inferred from homology"/>
<dbReference type="PANTHER" id="PTHR33653">
    <property type="entry name" value="RIBONUCLEASE VAPC2"/>
    <property type="match status" value="1"/>
</dbReference>
<gene>
    <name evidence="9" type="ORF">VB854_23785</name>
</gene>
<comment type="cofactor">
    <cofactor evidence="1">
        <name>Mg(2+)</name>
        <dbReference type="ChEBI" id="CHEBI:18420"/>
    </cofactor>
</comment>
<comment type="similarity">
    <text evidence="7">Belongs to the PINc/VapC protein family.</text>
</comment>
<keyword evidence="4" id="KW-0479">Metal-binding</keyword>
<keyword evidence="6" id="KW-0460">Magnesium</keyword>
<dbReference type="RefSeq" id="WP_323273624.1">
    <property type="nucleotide sequence ID" value="NZ_JAYGHT010000142.1"/>
</dbReference>
<dbReference type="Proteomes" id="UP001301728">
    <property type="component" value="Unassembled WGS sequence"/>
</dbReference>
<keyword evidence="10" id="KW-1185">Reference proteome</keyword>
<accession>A0ABU5U458</accession>
<keyword evidence="5" id="KW-0378">Hydrolase</keyword>
<reference evidence="9 10" key="1">
    <citation type="submission" date="2023-12" db="EMBL/GenBank/DDBJ databases">
        <title>Baltic Sea Cyanobacteria.</title>
        <authorList>
            <person name="Delbaje E."/>
            <person name="Fewer D.P."/>
            <person name="Shishido T.K."/>
        </authorList>
    </citation>
    <scope>NUCLEOTIDE SEQUENCE [LARGE SCALE GENOMIC DNA]</scope>
    <source>
        <strain evidence="9 10">CCNP 1315</strain>
    </source>
</reference>
<evidence type="ECO:0000256" key="1">
    <source>
        <dbReference type="ARBA" id="ARBA00001946"/>
    </source>
</evidence>
<comment type="caution">
    <text evidence="9">The sequence shown here is derived from an EMBL/GenBank/DDBJ whole genome shotgun (WGS) entry which is preliminary data.</text>
</comment>
<evidence type="ECO:0000313" key="9">
    <source>
        <dbReference type="EMBL" id="MEA5521966.1"/>
    </source>
</evidence>
<evidence type="ECO:0000256" key="4">
    <source>
        <dbReference type="ARBA" id="ARBA00022723"/>
    </source>
</evidence>
<sequence length="128" mass="14715">MPKILIDTDILIDVARSVNTAIERLNLETQTASLTISIITQMELMVGCRNKTELQHLKRFLQRYEVIPVDETISNKAMQLLEEYYLSHGLLIPDGFIAATALVREIPLLSKNQRDYRFISQLNLLPYP</sequence>
<keyword evidence="3" id="KW-0540">Nuclease</keyword>
<evidence type="ECO:0000259" key="8">
    <source>
        <dbReference type="Pfam" id="PF01850"/>
    </source>
</evidence>
<evidence type="ECO:0000256" key="2">
    <source>
        <dbReference type="ARBA" id="ARBA00022649"/>
    </source>
</evidence>
<evidence type="ECO:0000256" key="7">
    <source>
        <dbReference type="ARBA" id="ARBA00038093"/>
    </source>
</evidence>
<name>A0ABU5U458_9CYAN</name>
<feature type="domain" description="PIN" evidence="8">
    <location>
        <begin position="4"/>
        <end position="114"/>
    </location>
</feature>
<organism evidence="9 10">
    <name type="scientific">Limnoraphis robusta CCNP1315</name>
    <dbReference type="NCBI Taxonomy" id="3110306"/>
    <lineage>
        <taxon>Bacteria</taxon>
        <taxon>Bacillati</taxon>
        <taxon>Cyanobacteriota</taxon>
        <taxon>Cyanophyceae</taxon>
        <taxon>Oscillatoriophycideae</taxon>
        <taxon>Oscillatoriales</taxon>
        <taxon>Sirenicapillariaceae</taxon>
        <taxon>Limnoraphis</taxon>
    </lineage>
</organism>
<evidence type="ECO:0000256" key="5">
    <source>
        <dbReference type="ARBA" id="ARBA00022801"/>
    </source>
</evidence>
<dbReference type="SUPFAM" id="SSF88723">
    <property type="entry name" value="PIN domain-like"/>
    <property type="match status" value="1"/>
</dbReference>
<protein>
    <submittedName>
        <fullName evidence="9">Type II toxin-antitoxin system VapC family toxin</fullName>
    </submittedName>
</protein>
<dbReference type="CDD" id="cd18741">
    <property type="entry name" value="PIN_VapC4-5_FitB-like"/>
    <property type="match status" value="1"/>
</dbReference>